<dbReference type="PANTHER" id="PTHR43045">
    <property type="entry name" value="SHIKIMATE TRANSPORTER"/>
    <property type="match status" value="1"/>
</dbReference>
<evidence type="ECO:0000256" key="7">
    <source>
        <dbReference type="SAM" id="Phobius"/>
    </source>
</evidence>
<dbReference type="InterPro" id="IPR011701">
    <property type="entry name" value="MFS"/>
</dbReference>
<feature type="transmembrane region" description="Helical" evidence="7">
    <location>
        <begin position="110"/>
        <end position="132"/>
    </location>
</feature>
<dbReference type="Gene3D" id="1.20.1250.20">
    <property type="entry name" value="MFS general substrate transporter like domains"/>
    <property type="match status" value="2"/>
</dbReference>
<evidence type="ECO:0000256" key="3">
    <source>
        <dbReference type="ARBA" id="ARBA00022475"/>
    </source>
</evidence>
<dbReference type="InterPro" id="IPR005829">
    <property type="entry name" value="Sugar_transporter_CS"/>
</dbReference>
<evidence type="ECO:0000313" key="10">
    <source>
        <dbReference type="Proteomes" id="UP000247586"/>
    </source>
</evidence>
<keyword evidence="2" id="KW-0813">Transport</keyword>
<feature type="transmembrane region" description="Helical" evidence="7">
    <location>
        <begin position="144"/>
        <end position="168"/>
    </location>
</feature>
<feature type="transmembrane region" description="Helical" evidence="7">
    <location>
        <begin position="267"/>
        <end position="287"/>
    </location>
</feature>
<feature type="domain" description="Major facilitator superfamily (MFS) profile" evidence="8">
    <location>
        <begin position="5"/>
        <end position="407"/>
    </location>
</feature>
<feature type="transmembrane region" description="Helical" evidence="7">
    <location>
        <begin position="42"/>
        <end position="65"/>
    </location>
</feature>
<evidence type="ECO:0000256" key="6">
    <source>
        <dbReference type="ARBA" id="ARBA00023136"/>
    </source>
</evidence>
<feature type="transmembrane region" description="Helical" evidence="7">
    <location>
        <begin position="299"/>
        <end position="327"/>
    </location>
</feature>
<evidence type="ECO:0000256" key="4">
    <source>
        <dbReference type="ARBA" id="ARBA00022692"/>
    </source>
</evidence>
<dbReference type="GeneID" id="36833977"/>
<evidence type="ECO:0000313" key="9">
    <source>
        <dbReference type="EMBL" id="AWR98592.1"/>
    </source>
</evidence>
<keyword evidence="5 7" id="KW-1133">Transmembrane helix</keyword>
<dbReference type="PROSITE" id="PS00216">
    <property type="entry name" value="SUGAR_TRANSPORT_1"/>
    <property type="match status" value="1"/>
</dbReference>
<dbReference type="PROSITE" id="PS50850">
    <property type="entry name" value="MFS"/>
    <property type="match status" value="1"/>
</dbReference>
<dbReference type="InterPro" id="IPR036259">
    <property type="entry name" value="MFS_trans_sf"/>
</dbReference>
<name>A0A2U9IRD0_9CREN</name>
<feature type="transmembrane region" description="Helical" evidence="7">
    <location>
        <begin position="180"/>
        <end position="199"/>
    </location>
</feature>
<dbReference type="Pfam" id="PF00083">
    <property type="entry name" value="Sugar_tr"/>
    <property type="match status" value="1"/>
</dbReference>
<feature type="transmembrane region" description="Helical" evidence="7">
    <location>
        <begin position="77"/>
        <end position="98"/>
    </location>
</feature>
<organism evidence="9 10">
    <name type="scientific">Metallosphaera hakonensis JCM 8857 = DSM 7519</name>
    <dbReference type="NCBI Taxonomy" id="1293036"/>
    <lineage>
        <taxon>Archaea</taxon>
        <taxon>Thermoproteota</taxon>
        <taxon>Thermoprotei</taxon>
        <taxon>Sulfolobales</taxon>
        <taxon>Sulfolobaceae</taxon>
        <taxon>Metallosphaera</taxon>
    </lineage>
</organism>
<keyword evidence="3" id="KW-1003">Cell membrane</keyword>
<dbReference type="PANTHER" id="PTHR43045:SF1">
    <property type="entry name" value="SHIKIMATE TRANSPORTER"/>
    <property type="match status" value="1"/>
</dbReference>
<keyword evidence="6 7" id="KW-0472">Membrane</keyword>
<dbReference type="Proteomes" id="UP000247586">
    <property type="component" value="Chromosome"/>
</dbReference>
<dbReference type="InterPro" id="IPR005828">
    <property type="entry name" value="MFS_sugar_transport-like"/>
</dbReference>
<dbReference type="EMBL" id="CP029287">
    <property type="protein sequence ID" value="AWR98592.1"/>
    <property type="molecule type" value="Genomic_DNA"/>
</dbReference>
<feature type="transmembrane region" description="Helical" evidence="7">
    <location>
        <begin position="230"/>
        <end position="255"/>
    </location>
</feature>
<dbReference type="GO" id="GO:0022857">
    <property type="term" value="F:transmembrane transporter activity"/>
    <property type="evidence" value="ECO:0007669"/>
    <property type="project" value="InterPro"/>
</dbReference>
<keyword evidence="4 7" id="KW-0812">Transmembrane</keyword>
<proteinExistence type="predicted"/>
<dbReference type="RefSeq" id="WP_054837455.1">
    <property type="nucleotide sequence ID" value="NZ_BBBA01000062.1"/>
</dbReference>
<evidence type="ECO:0000256" key="1">
    <source>
        <dbReference type="ARBA" id="ARBA00004651"/>
    </source>
</evidence>
<evidence type="ECO:0000256" key="5">
    <source>
        <dbReference type="ARBA" id="ARBA00022989"/>
    </source>
</evidence>
<dbReference type="PROSITE" id="PS00217">
    <property type="entry name" value="SUGAR_TRANSPORT_2"/>
    <property type="match status" value="1"/>
</dbReference>
<comment type="subcellular location">
    <subcellularLocation>
        <location evidence="1">Cell membrane</location>
        <topology evidence="1">Multi-pass membrane protein</topology>
    </subcellularLocation>
</comment>
<dbReference type="STRING" id="1293036.GCA_001315825_03075"/>
<evidence type="ECO:0000256" key="2">
    <source>
        <dbReference type="ARBA" id="ARBA00022448"/>
    </source>
</evidence>
<dbReference type="Pfam" id="PF07690">
    <property type="entry name" value="MFS_1"/>
    <property type="match status" value="1"/>
</dbReference>
<dbReference type="KEGG" id="mhk:DFR87_01505"/>
<feature type="transmembrane region" description="Helical" evidence="7">
    <location>
        <begin position="7"/>
        <end position="30"/>
    </location>
</feature>
<gene>
    <name evidence="9" type="ORF">DFR87_01505</name>
</gene>
<reference evidence="9" key="1">
    <citation type="submission" date="2018-05" db="EMBL/GenBank/DDBJ databases">
        <title>Complete Genome Sequences of Extremely Thermoacidophilic, Metal-Mobilizing Type-Strain Members of the Archaeal Family Sulfolobaceae: Acidianus brierleyi DSM-1651T, Acidianus sulfidivorans DSM-18786T, Metallosphaera hakonensis DSM-7519T, and Metallosphaera prunae DSM-10039T.</title>
        <authorList>
            <person name="Counts J.A."/>
            <person name="Kelly R.M."/>
        </authorList>
    </citation>
    <scope>NUCLEOTIDE SEQUENCE [LARGE SCALE GENOMIC DNA]</scope>
    <source>
        <strain evidence="9">HO1-1</strain>
    </source>
</reference>
<sequence length="412" mass="44970">MNKLTIFASMVGTIVEWYDVFIFSSGAIYIGTELFPSKNPVAAILGVLLVFALGFVTRPVGALFFGHFGDKSGRKRTLIYTLILSGTASGFIGLLPTYSQAGILTIMGLTALRLILGFGLGGEWGGAILLVVENTDKRRAFYSSFVQSTVGIGLLLGSLLFLVLSLLLPRSAMFSFGWRIPFLVSFVLVIIGLAVRLKVDETRLFKEVKERGDILAFPSSKMFKRYWKELLLGTVFAGSLGTIFYVGAILLPLVYQLSGTVTSSLSFLGITLFAVMDILFVFLGGIFSDSLGRKPVLLLSNLLSIALIYPVFMFKSILVFYLALFLYGAFHGLSYSPLAALLSEIFPTNIRYTGSSSAYQFGNSFIGGPASYASTYLGSVDYLLYPVYLVVVSAVTIILILRMKETRTVELT</sequence>
<dbReference type="GO" id="GO:0005886">
    <property type="term" value="C:plasma membrane"/>
    <property type="evidence" value="ECO:0007669"/>
    <property type="project" value="UniProtKB-SubCell"/>
</dbReference>
<dbReference type="SUPFAM" id="SSF103473">
    <property type="entry name" value="MFS general substrate transporter"/>
    <property type="match status" value="1"/>
</dbReference>
<protein>
    <submittedName>
        <fullName evidence="9">MFS transporter</fullName>
    </submittedName>
</protein>
<keyword evidence="10" id="KW-1185">Reference proteome</keyword>
<dbReference type="AlphaFoldDB" id="A0A2U9IRD0"/>
<feature type="transmembrane region" description="Helical" evidence="7">
    <location>
        <begin position="382"/>
        <end position="401"/>
    </location>
</feature>
<dbReference type="InterPro" id="IPR020846">
    <property type="entry name" value="MFS_dom"/>
</dbReference>
<evidence type="ECO:0000259" key="8">
    <source>
        <dbReference type="PROSITE" id="PS50850"/>
    </source>
</evidence>
<accession>A0A2U9IRD0</accession>